<dbReference type="InterPro" id="IPR050661">
    <property type="entry name" value="BglG_antiterminators"/>
</dbReference>
<gene>
    <name evidence="6" type="ORF">J2S18_003059</name>
</gene>
<protein>
    <submittedName>
        <fullName evidence="6">Transcriptional antiterminator/mannitol/fructose-specific phosphotransferase system IIA component (Ntr-type)</fullName>
    </submittedName>
</protein>
<name>A0ABT9UXN6_9FIRM</name>
<dbReference type="PANTHER" id="PTHR30185">
    <property type="entry name" value="CRYPTIC BETA-GLUCOSIDE BGL OPERON ANTITERMINATOR"/>
    <property type="match status" value="1"/>
</dbReference>
<dbReference type="Pfam" id="PF00359">
    <property type="entry name" value="PTS_EIIA_2"/>
    <property type="match status" value="1"/>
</dbReference>
<evidence type="ECO:0000256" key="2">
    <source>
        <dbReference type="ARBA" id="ARBA00022737"/>
    </source>
</evidence>
<accession>A0ABT9UXN6</accession>
<dbReference type="Pfam" id="PF02302">
    <property type="entry name" value="PTS_IIB"/>
    <property type="match status" value="1"/>
</dbReference>
<dbReference type="PROSITE" id="PS51099">
    <property type="entry name" value="PTS_EIIB_TYPE_2"/>
    <property type="match status" value="1"/>
</dbReference>
<dbReference type="Proteomes" id="UP001228504">
    <property type="component" value="Unassembled WGS sequence"/>
</dbReference>
<dbReference type="PANTHER" id="PTHR30185:SF12">
    <property type="entry name" value="TRANSCRIPTIONAL REGULATOR MANR"/>
    <property type="match status" value="1"/>
</dbReference>
<feature type="domain" description="PTS EIIA type-2" evidence="3">
    <location>
        <begin position="542"/>
        <end position="683"/>
    </location>
</feature>
<dbReference type="Pfam" id="PF00874">
    <property type="entry name" value="PRD"/>
    <property type="match status" value="1"/>
</dbReference>
<proteinExistence type="predicted"/>
<dbReference type="InterPro" id="IPR011608">
    <property type="entry name" value="PRD"/>
</dbReference>
<dbReference type="CDD" id="cd05568">
    <property type="entry name" value="PTS_IIB_bgl_like"/>
    <property type="match status" value="1"/>
</dbReference>
<dbReference type="InterPro" id="IPR013011">
    <property type="entry name" value="PTS_EIIB_2"/>
</dbReference>
<evidence type="ECO:0000259" key="4">
    <source>
        <dbReference type="PROSITE" id="PS51099"/>
    </source>
</evidence>
<evidence type="ECO:0000313" key="6">
    <source>
        <dbReference type="EMBL" id="MDQ0151083.1"/>
    </source>
</evidence>
<feature type="domain" description="PRD" evidence="5">
    <location>
        <begin position="291"/>
        <end position="398"/>
    </location>
</feature>
<evidence type="ECO:0000259" key="5">
    <source>
        <dbReference type="PROSITE" id="PS51372"/>
    </source>
</evidence>
<evidence type="ECO:0000259" key="3">
    <source>
        <dbReference type="PROSITE" id="PS51094"/>
    </source>
</evidence>
<dbReference type="Gene3D" id="1.10.1790.10">
    <property type="entry name" value="PRD domain"/>
    <property type="match status" value="1"/>
</dbReference>
<dbReference type="Gene3D" id="3.40.930.10">
    <property type="entry name" value="Mannitol-specific EII, Chain A"/>
    <property type="match status" value="1"/>
</dbReference>
<keyword evidence="1" id="KW-0808">Transferase</keyword>
<organism evidence="6 7">
    <name type="scientific">Eubacterium multiforme</name>
    <dbReference type="NCBI Taxonomy" id="83339"/>
    <lineage>
        <taxon>Bacteria</taxon>
        <taxon>Bacillati</taxon>
        <taxon>Bacillota</taxon>
        <taxon>Clostridia</taxon>
        <taxon>Eubacteriales</taxon>
        <taxon>Eubacteriaceae</taxon>
        <taxon>Eubacterium</taxon>
    </lineage>
</organism>
<dbReference type="SUPFAM" id="SSF55804">
    <property type="entry name" value="Phoshotransferase/anion transport protein"/>
    <property type="match status" value="1"/>
</dbReference>
<dbReference type="InterPro" id="IPR036634">
    <property type="entry name" value="PRD_sf"/>
</dbReference>
<dbReference type="InterPro" id="IPR002178">
    <property type="entry name" value="PTS_EIIA_type-2_dom"/>
</dbReference>
<reference evidence="6 7" key="1">
    <citation type="submission" date="2023-07" db="EMBL/GenBank/DDBJ databases">
        <title>Genomic Encyclopedia of Type Strains, Phase IV (KMG-IV): sequencing the most valuable type-strain genomes for metagenomic binning, comparative biology and taxonomic classification.</title>
        <authorList>
            <person name="Goeker M."/>
        </authorList>
    </citation>
    <scope>NUCLEOTIDE SEQUENCE [LARGE SCALE GENOMIC DNA]</scope>
    <source>
        <strain evidence="6 7">DSM 20694</strain>
    </source>
</reference>
<dbReference type="InterPro" id="IPR036095">
    <property type="entry name" value="PTS_EIIB-like_sf"/>
</dbReference>
<dbReference type="InterPro" id="IPR016152">
    <property type="entry name" value="PTrfase/Anion_transptr"/>
</dbReference>
<sequence length="685" mass="79469">MYINSGVLKVLDYIKENNKTSIKEVSNKLDLSERVVRYDIDIINFLFDMYGLPEIKKLPKGGLLAEESIKLSKKINEIKKLNKYTKSERISFIKAKILVEGSVNLSSLARLLKVSRTAIRGDIISISEELKKDEIFIKDNKIIQEEEYIRKIIMKDCSKEIYESQYNRFSINDKNLMIDYFDENLINLDKKRLKSYVDNIINKLECDNPNSCRPIIIYILVSYLRIKNNHIIVNFKRENFVKTTNEYKVLKNYISELEKILGIEYGNKEIMALAEYVQGIISCKTNTYVLKNWIDIVLEIKKLVNKVSRYTGVDLTNDEPLMIGLINHINPLIYRLRNNIKLENEIYMDVIEPYEDIFDKVKLFLKDLEVLIDRQIDNSEIALITLHFLAAIERNKKISPIKKKVLLVCGGGYGTSKLIANQITDLYNVDIVDIISYSTFIQYDIDGIDTVITTLNISNEVEKEYKLPIIKVSPFLTIKDQKKLAKNFKKNGFNKNKLYKILDIVNENAIIKDESSLIDKLKSELFNKEKIESNKEKLNLIDFISLDKIKIFEGFENWRDGIKECGNILVESGDIKKEYIKEIIDIAESYGVHFVLENKIAVPHGEVKNNVINSAISVIYSKNPVKFDGGKEAKIFFFLAAENTKDHLKSIEDITGLVNNEKFFKDLELIEKKEDIYELILKHTR</sequence>
<comment type="caution">
    <text evidence="6">The sequence shown here is derived from an EMBL/GenBank/DDBJ whole genome shotgun (WGS) entry which is preliminary data.</text>
</comment>
<dbReference type="PROSITE" id="PS51372">
    <property type="entry name" value="PRD_2"/>
    <property type="match status" value="1"/>
</dbReference>
<dbReference type="Gene3D" id="3.40.50.2300">
    <property type="match status" value="1"/>
</dbReference>
<keyword evidence="2" id="KW-0677">Repeat</keyword>
<dbReference type="PROSITE" id="PS51094">
    <property type="entry name" value="PTS_EIIA_TYPE_2"/>
    <property type="match status" value="1"/>
</dbReference>
<keyword evidence="7" id="KW-1185">Reference proteome</keyword>
<dbReference type="InterPro" id="IPR003501">
    <property type="entry name" value="PTS_EIIB_2/3"/>
</dbReference>
<dbReference type="Gene3D" id="1.10.10.10">
    <property type="entry name" value="Winged helix-like DNA-binding domain superfamily/Winged helix DNA-binding domain"/>
    <property type="match status" value="1"/>
</dbReference>
<feature type="domain" description="PTS EIIB type-2" evidence="4">
    <location>
        <begin position="403"/>
        <end position="496"/>
    </location>
</feature>
<dbReference type="InterPro" id="IPR036388">
    <property type="entry name" value="WH-like_DNA-bd_sf"/>
</dbReference>
<dbReference type="EMBL" id="JAUSUF010000017">
    <property type="protein sequence ID" value="MDQ0151083.1"/>
    <property type="molecule type" value="Genomic_DNA"/>
</dbReference>
<evidence type="ECO:0000256" key="1">
    <source>
        <dbReference type="ARBA" id="ARBA00022679"/>
    </source>
</evidence>
<dbReference type="RefSeq" id="WP_307488046.1">
    <property type="nucleotide sequence ID" value="NZ_JAUSUF010000017.1"/>
</dbReference>
<dbReference type="SUPFAM" id="SSF52794">
    <property type="entry name" value="PTS system IIB component-like"/>
    <property type="match status" value="1"/>
</dbReference>
<evidence type="ECO:0000313" key="7">
    <source>
        <dbReference type="Proteomes" id="UP001228504"/>
    </source>
</evidence>
<dbReference type="SUPFAM" id="SSF63520">
    <property type="entry name" value="PTS-regulatory domain, PRD"/>
    <property type="match status" value="1"/>
</dbReference>